<protein>
    <submittedName>
        <fullName evidence="3">Universal stress protein</fullName>
    </submittedName>
</protein>
<dbReference type="STRING" id="1705562.AMS69_15900"/>
<reference evidence="3 5" key="1">
    <citation type="submission" date="2015-08" db="EMBL/GenBank/DDBJ databases">
        <title>Genomes of Isolates from Cabo Rojo, PR.</title>
        <authorList>
            <person name="Sanchez-Nieves R.L."/>
            <person name="Montalvo-Rodriguez R."/>
        </authorList>
    </citation>
    <scope>NUCLEOTIDE SEQUENCE [LARGE SCALE GENOMIC DNA]</scope>
    <source>
        <strain evidence="3 5">SL3</strain>
    </source>
</reference>
<dbReference type="PANTHER" id="PTHR46268:SF6">
    <property type="entry name" value="UNIVERSAL STRESS PROTEIN UP12"/>
    <property type="match status" value="1"/>
</dbReference>
<dbReference type="PANTHER" id="PTHR46268">
    <property type="entry name" value="STRESS RESPONSE PROTEIN NHAX"/>
    <property type="match status" value="1"/>
</dbReference>
<dbReference type="CDD" id="cd00293">
    <property type="entry name" value="USP-like"/>
    <property type="match status" value="1"/>
</dbReference>
<accession>A0A0M9AIB1</accession>
<dbReference type="Gene3D" id="3.40.50.620">
    <property type="entry name" value="HUPs"/>
    <property type="match status" value="1"/>
</dbReference>
<dbReference type="Pfam" id="PF00582">
    <property type="entry name" value="Usp"/>
    <property type="match status" value="1"/>
</dbReference>
<dbReference type="InterPro" id="IPR006016">
    <property type="entry name" value="UspA"/>
</dbReference>
<comment type="similarity">
    <text evidence="1">Belongs to the universal stress protein A family.</text>
</comment>
<dbReference type="AlphaFoldDB" id="A0A0M9AIB1"/>
<evidence type="ECO:0000313" key="3">
    <source>
        <dbReference type="EMBL" id="KOX92028.1"/>
    </source>
</evidence>
<dbReference type="Proteomes" id="UP000610611">
    <property type="component" value="Unassembled WGS sequence"/>
</dbReference>
<feature type="domain" description="UspA" evidence="2">
    <location>
        <begin position="3"/>
        <end position="132"/>
    </location>
</feature>
<sequence>MYTILVPVDADEDRARGQAAFVAELPSAETEIEAIITHALTKEEAEAPEEIRNVERISTVRLVRDYLEDHDVDVQLAEGQQPPADGIIDLADEFDVDQIVMGSRKRSPTGKAVFGSVSQQVLLEADDPVTVVGSRAE</sequence>
<dbReference type="SUPFAM" id="SSF52402">
    <property type="entry name" value="Adenine nucleotide alpha hydrolases-like"/>
    <property type="match status" value="1"/>
</dbReference>
<dbReference type="EMBL" id="WOWB01000001">
    <property type="protein sequence ID" value="NLV06141.1"/>
    <property type="molecule type" value="Genomic_DNA"/>
</dbReference>
<dbReference type="InterPro" id="IPR006015">
    <property type="entry name" value="Universal_stress_UspA"/>
</dbReference>
<evidence type="ECO:0000259" key="2">
    <source>
        <dbReference type="Pfam" id="PF00582"/>
    </source>
</evidence>
<proteinExistence type="inferred from homology"/>
<evidence type="ECO:0000313" key="4">
    <source>
        <dbReference type="EMBL" id="NLV06141.1"/>
    </source>
</evidence>
<keyword evidence="5" id="KW-1185">Reference proteome</keyword>
<dbReference type="EMBL" id="LIUF01000005">
    <property type="protein sequence ID" value="KOX92028.1"/>
    <property type="molecule type" value="Genomic_DNA"/>
</dbReference>
<gene>
    <name evidence="3" type="ORF">AMS69_15900</name>
    <name evidence="4" type="ORF">GOC83_08370</name>
</gene>
<evidence type="ECO:0000256" key="1">
    <source>
        <dbReference type="ARBA" id="ARBA00008791"/>
    </source>
</evidence>
<dbReference type="Proteomes" id="UP000037729">
    <property type="component" value="Unassembled WGS sequence"/>
</dbReference>
<dbReference type="RefSeq" id="WP_053969049.1">
    <property type="nucleotide sequence ID" value="NZ_JAWJXX010000004.1"/>
</dbReference>
<organism evidence="3 5">
    <name type="scientific">Haloarcula rubripromontorii</name>
    <dbReference type="NCBI Taxonomy" id="1705562"/>
    <lineage>
        <taxon>Archaea</taxon>
        <taxon>Methanobacteriati</taxon>
        <taxon>Methanobacteriota</taxon>
        <taxon>Stenosarchaea group</taxon>
        <taxon>Halobacteria</taxon>
        <taxon>Halobacteriales</taxon>
        <taxon>Haloarculaceae</taxon>
        <taxon>Haloarcula</taxon>
    </lineage>
</organism>
<name>A0A0M9AIB1_9EURY</name>
<dbReference type="InterPro" id="IPR014729">
    <property type="entry name" value="Rossmann-like_a/b/a_fold"/>
</dbReference>
<dbReference type="PRINTS" id="PR01438">
    <property type="entry name" value="UNVRSLSTRESS"/>
</dbReference>
<dbReference type="OrthoDB" id="281037at2157"/>
<dbReference type="PATRIC" id="fig|1705562.3.peg.4087"/>
<evidence type="ECO:0000313" key="5">
    <source>
        <dbReference type="Proteomes" id="UP000037729"/>
    </source>
</evidence>
<comment type="caution">
    <text evidence="3">The sequence shown here is derived from an EMBL/GenBank/DDBJ whole genome shotgun (WGS) entry which is preliminary data.</text>
</comment>
<reference evidence="4" key="2">
    <citation type="submission" date="2019-12" db="EMBL/GenBank/DDBJ databases">
        <title>The whole-genome sequencing of Haloarcula japonica strain pws8.</title>
        <authorList>
            <person name="Verma D.K."/>
            <person name="Gopal K."/>
            <person name="Prasad E.S."/>
        </authorList>
    </citation>
    <scope>NUCLEOTIDE SEQUENCE</scope>
    <source>
        <strain evidence="4">Pws8</strain>
    </source>
</reference>